<evidence type="ECO:0000313" key="14">
    <source>
        <dbReference type="Proteomes" id="UP000789595"/>
    </source>
</evidence>
<dbReference type="SUPFAM" id="SSF53850">
    <property type="entry name" value="Periplasmic binding protein-like II"/>
    <property type="match status" value="1"/>
</dbReference>
<evidence type="ECO:0000256" key="10">
    <source>
        <dbReference type="SAM" id="SignalP"/>
    </source>
</evidence>
<evidence type="ECO:0000256" key="5">
    <source>
        <dbReference type="ARBA" id="ARBA00023157"/>
    </source>
</evidence>
<feature type="domain" description="PARP catalytic" evidence="12">
    <location>
        <begin position="1142"/>
        <end position="1372"/>
    </location>
</feature>
<dbReference type="SUPFAM" id="SSF49854">
    <property type="entry name" value="Spermadhesin, CUB domain"/>
    <property type="match status" value="2"/>
</dbReference>
<accession>A0A8J2WYH2</accession>
<keyword evidence="10" id="KW-0732">Signal</keyword>
<keyword evidence="2 7" id="KW-0328">Glycosyltransferase</keyword>
<feature type="signal peptide" evidence="10">
    <location>
        <begin position="1"/>
        <end position="17"/>
    </location>
</feature>
<comment type="caution">
    <text evidence="13">The sequence shown here is derived from an EMBL/GenBank/DDBJ whole genome shotgun (WGS) entry which is preliminary data.</text>
</comment>
<dbReference type="InterPro" id="IPR035914">
    <property type="entry name" value="Sperma_CUB_dom_sf"/>
</dbReference>
<dbReference type="CDD" id="cd01439">
    <property type="entry name" value="TCCD_inducible_PARP_like"/>
    <property type="match status" value="1"/>
</dbReference>
<reference evidence="13" key="1">
    <citation type="submission" date="2021-11" db="EMBL/GenBank/DDBJ databases">
        <authorList>
            <consortium name="Genoscope - CEA"/>
            <person name="William W."/>
        </authorList>
    </citation>
    <scope>NUCLEOTIDE SEQUENCE</scope>
</reference>
<dbReference type="Pfam" id="PF00644">
    <property type="entry name" value="PARP"/>
    <property type="match status" value="1"/>
</dbReference>
<dbReference type="Gene3D" id="3.30.720.50">
    <property type="match status" value="1"/>
</dbReference>
<dbReference type="OrthoDB" id="6133115at2759"/>
<evidence type="ECO:0000259" key="11">
    <source>
        <dbReference type="PROSITE" id="PS01180"/>
    </source>
</evidence>
<dbReference type="PANTHER" id="PTHR14453:SF67">
    <property type="entry name" value="POLY [ADP-RIBOSE] POLYMERASE"/>
    <property type="match status" value="1"/>
</dbReference>
<evidence type="ECO:0000256" key="2">
    <source>
        <dbReference type="ARBA" id="ARBA00022676"/>
    </source>
</evidence>
<dbReference type="Gene3D" id="3.90.228.10">
    <property type="match status" value="1"/>
</dbReference>
<organism evidence="13 14">
    <name type="scientific">Pelagomonas calceolata</name>
    <dbReference type="NCBI Taxonomy" id="35677"/>
    <lineage>
        <taxon>Eukaryota</taxon>
        <taxon>Sar</taxon>
        <taxon>Stramenopiles</taxon>
        <taxon>Ochrophyta</taxon>
        <taxon>Pelagophyceae</taxon>
        <taxon>Pelagomonadales</taxon>
        <taxon>Pelagomonadaceae</taxon>
        <taxon>Pelagomonas</taxon>
    </lineage>
</organism>
<protein>
    <recommendedName>
        <fullName evidence="7">Poly [ADP-ribose] polymerase</fullName>
        <shortName evidence="7">PARP</shortName>
        <ecNumber evidence="7">2.4.2.-</ecNumber>
    </recommendedName>
</protein>
<dbReference type="InterPro" id="IPR000859">
    <property type="entry name" value="CUB_dom"/>
</dbReference>
<dbReference type="GO" id="GO:0005634">
    <property type="term" value="C:nucleus"/>
    <property type="evidence" value="ECO:0007669"/>
    <property type="project" value="UniProtKB-SubCell"/>
</dbReference>
<dbReference type="PROSITE" id="PS01180">
    <property type="entry name" value="CUB"/>
    <property type="match status" value="2"/>
</dbReference>
<evidence type="ECO:0000256" key="9">
    <source>
        <dbReference type="SAM" id="Phobius"/>
    </source>
</evidence>
<keyword evidence="6" id="KW-0539">Nucleus</keyword>
<dbReference type="PROSITE" id="PS51059">
    <property type="entry name" value="PARP_CATALYTIC"/>
    <property type="match status" value="1"/>
</dbReference>
<dbReference type="Gene3D" id="3.40.190.10">
    <property type="entry name" value="Periplasmic binding protein-like II"/>
    <property type="match status" value="2"/>
</dbReference>
<keyword evidence="5" id="KW-1015">Disulfide bond</keyword>
<feature type="region of interest" description="Disordered" evidence="8">
    <location>
        <begin position="1404"/>
        <end position="1424"/>
    </location>
</feature>
<keyword evidence="3 7" id="KW-0808">Transferase</keyword>
<evidence type="ECO:0000313" key="13">
    <source>
        <dbReference type="EMBL" id="CAH0373522.1"/>
    </source>
</evidence>
<keyword evidence="9" id="KW-0472">Membrane</keyword>
<dbReference type="GO" id="GO:0003950">
    <property type="term" value="F:NAD+ poly-ADP-ribosyltransferase activity"/>
    <property type="evidence" value="ECO:0007669"/>
    <property type="project" value="UniProtKB-UniRule"/>
</dbReference>
<keyword evidence="9" id="KW-1133">Transmembrane helix</keyword>
<dbReference type="GO" id="GO:0005737">
    <property type="term" value="C:cytoplasm"/>
    <property type="evidence" value="ECO:0007669"/>
    <property type="project" value="TreeGrafter"/>
</dbReference>
<dbReference type="PANTHER" id="PTHR14453">
    <property type="entry name" value="PARP/ZINC FINGER CCCH TYPE DOMAIN CONTAINING PROTEIN"/>
    <property type="match status" value="1"/>
</dbReference>
<dbReference type="InterPro" id="IPR037197">
    <property type="entry name" value="WWE_dom_sf"/>
</dbReference>
<gene>
    <name evidence="13" type="ORF">PECAL_4P07280</name>
</gene>
<feature type="chain" id="PRO_5035179696" description="Poly [ADP-ribose] polymerase" evidence="10">
    <location>
        <begin position="18"/>
        <end position="1467"/>
    </location>
</feature>
<comment type="subcellular location">
    <subcellularLocation>
        <location evidence="1">Nucleus</location>
    </subcellularLocation>
</comment>
<dbReference type="Gene3D" id="2.60.120.290">
    <property type="entry name" value="Spermadhesin, CUB domain"/>
    <property type="match status" value="2"/>
</dbReference>
<evidence type="ECO:0000256" key="6">
    <source>
        <dbReference type="ARBA" id="ARBA00023242"/>
    </source>
</evidence>
<feature type="compositionally biased region" description="Basic and acidic residues" evidence="8">
    <location>
        <begin position="1030"/>
        <end position="1042"/>
    </location>
</feature>
<keyword evidence="4 7" id="KW-0520">NAD</keyword>
<dbReference type="SMART" id="SM00042">
    <property type="entry name" value="CUB"/>
    <property type="match status" value="2"/>
</dbReference>
<dbReference type="GO" id="GO:0003714">
    <property type="term" value="F:transcription corepressor activity"/>
    <property type="evidence" value="ECO:0007669"/>
    <property type="project" value="TreeGrafter"/>
</dbReference>
<feature type="transmembrane region" description="Helical" evidence="9">
    <location>
        <begin position="885"/>
        <end position="908"/>
    </location>
</feature>
<evidence type="ECO:0000256" key="3">
    <source>
        <dbReference type="ARBA" id="ARBA00022679"/>
    </source>
</evidence>
<keyword evidence="9" id="KW-0812">Transmembrane</keyword>
<feature type="region of interest" description="Disordered" evidence="8">
    <location>
        <begin position="1030"/>
        <end position="1056"/>
    </location>
</feature>
<keyword evidence="14" id="KW-1185">Reference proteome</keyword>
<dbReference type="Pfam" id="PF13379">
    <property type="entry name" value="NMT1_2"/>
    <property type="match status" value="1"/>
</dbReference>
<dbReference type="GO" id="GO:0010629">
    <property type="term" value="P:negative regulation of gene expression"/>
    <property type="evidence" value="ECO:0007669"/>
    <property type="project" value="TreeGrafter"/>
</dbReference>
<evidence type="ECO:0000256" key="8">
    <source>
        <dbReference type="SAM" id="MobiDB-lite"/>
    </source>
</evidence>
<dbReference type="InterPro" id="IPR003366">
    <property type="entry name" value="CUB-like_dom"/>
</dbReference>
<evidence type="ECO:0000259" key="12">
    <source>
        <dbReference type="PROSITE" id="PS51059"/>
    </source>
</evidence>
<dbReference type="Proteomes" id="UP000789595">
    <property type="component" value="Unassembled WGS sequence"/>
</dbReference>
<evidence type="ECO:0000256" key="1">
    <source>
        <dbReference type="ARBA" id="ARBA00004123"/>
    </source>
</evidence>
<dbReference type="SUPFAM" id="SSF56399">
    <property type="entry name" value="ADP-ribosylation"/>
    <property type="match status" value="1"/>
</dbReference>
<sequence>MAMRALLASLLPALAAAQCATRIRVGTFGDSNPEALAVMTDWLNDDGDECWTFYRQPSGGLSIAKLDSGDLDIALLGSTPYAAAAARRGRLKAVSVAHLKGSSQALITRARFDEPKALSSDTIKAGGTAKATLATPKTSTAHYIALAVIANAGLDLGSIDLVFMSPSQITAAWDAGTIDGACVWGTAFSHLLNNPWGGSADPLDAGDIMVPASSVAHWDYLTGNVLAASDAFITNHADLVAKLVEKFEQTRYDYRSKEEGSTLWAAAGAYNQKVTDFASLKTAQDAADVSDRLAKFEYLSVAEQLQYDLDEMTRDSAYFFYEQKVLAEDPSADALSFYTALYDTTALSGLTAGDYQTLLADPAASFDINAAAPVQREQGSDPRCATSTTVTVFPDTFTDGSTGTNAYANDTDCRWQFTPPSGNYVSIDITKLMSEQPDDGLEVYDAAGDLLAAFTGRWDPINLPEVRSPTAGGQVTARWVTNSYDENAIGALEDVGFEAAAGAATSGPNTNCAAGTSGASCEYAYCLGVVDEASATAATTIRSQAAGTPLYAPNSRCGWRVTSTTDYVELKFTKLAIENGFDFVRIYAGSTAPTGFSLTAPAAEPKLLYAATGSAPPPKLVFAAPVFVTFESDGLGNTAVGSADGGFAIEHRVAAKPDCAGAWTSPVANCALDHCTGESELVVPAGAGPPKHGEFSSSAGPVATDGSIPSSELATDYPAMTICSWKFTLPDAASLKGLSLRAKKASTWKENDEATWNRLWDVEASGALTSTTDAVHVYASDNTLVGTLKGAKDEAEDPAVWEFDLTDSPGDTYTAVFASDLNNPVPKKGFDLVYAGRYGDAIAGASGGFCVCDHGGACDWPCDAGLGCKGNTCRPPSKKKEPVDMTALIVVICVFAVFIVIGAAYMVYMHVQHQKAMDAMAQELKDAVVGFKVCVQDYVPAGHSTQQDAVDVSSPGTWYWQEEAHKMGQHPPHLTKQPNWVAFESEIQNQLEQALGSGGTVQSRHYAIDTGKKEQTNTRTGFKRPVLRDTSSEGRAHGEALQRKVQPPPGGWGDARPEELWDQDALLLRKDSIVQVSKQRDDGWIYGSVVLNEGDEAADLKRYGDDGVSLSSGWFPEKVSDIPTAEQLREMQKAMGAGDDALAMPKYWDEVKDPLVAQYFPLAQGSAKYKRVHDAIALTTKQQQMNIHSIERVQNIGLWQSYCVKKSQICQREAESRPPNPTNHSGSQVRNWLFHGCGPDVVDKILQQGFNRSFCGKNATLYGKGVYFARDASYSTYPLYSPADGRGLQTVFAVRCVVGEWSQGVRDGLTPGVRDDRMNLLYDTTVDDMKKPSIFVTYHDAQAYPEYRIRFNQANPARSHPRARQPEPGGYRRNWLEGVEGEEEVQAAPANAMDRLAGMLGRRNSDRVAPAPPPAGNAGGGAPTFEVRLPPNARPGVTIMARAPNGNNVRLTVPHGVPPGGIIHVRY</sequence>
<dbReference type="SUPFAM" id="SSF117839">
    <property type="entry name" value="WWE domain"/>
    <property type="match status" value="1"/>
</dbReference>
<dbReference type="InterPro" id="IPR052056">
    <property type="entry name" value="Mono-ARTD/PARP"/>
</dbReference>
<dbReference type="EC" id="2.4.2.-" evidence="7"/>
<dbReference type="InterPro" id="IPR012317">
    <property type="entry name" value="Poly(ADP-ribose)pol_cat_dom"/>
</dbReference>
<name>A0A8J2WYH2_9STRA</name>
<dbReference type="EMBL" id="CAKKNE010000004">
    <property type="protein sequence ID" value="CAH0373522.1"/>
    <property type="molecule type" value="Genomic_DNA"/>
</dbReference>
<proteinExistence type="predicted"/>
<feature type="domain" description="CUB" evidence="11">
    <location>
        <begin position="384"/>
        <end position="504"/>
    </location>
</feature>
<evidence type="ECO:0000256" key="7">
    <source>
        <dbReference type="RuleBase" id="RU362114"/>
    </source>
</evidence>
<dbReference type="Pfam" id="PF02408">
    <property type="entry name" value="CUB_2"/>
    <property type="match status" value="1"/>
</dbReference>
<evidence type="ECO:0000256" key="4">
    <source>
        <dbReference type="ARBA" id="ARBA00023027"/>
    </source>
</evidence>
<feature type="region of interest" description="Disordered" evidence="8">
    <location>
        <begin position="1354"/>
        <end position="1373"/>
    </location>
</feature>
<feature type="domain" description="CUB" evidence="11">
    <location>
        <begin position="526"/>
        <end position="654"/>
    </location>
</feature>